<gene>
    <name evidence="2" type="ORF">OPDIPICF_02527</name>
</gene>
<name>A0A5S9QRF6_9GAMM</name>
<organism evidence="2 3">
    <name type="scientific">BD1-7 clade bacterium</name>
    <dbReference type="NCBI Taxonomy" id="2029982"/>
    <lineage>
        <taxon>Bacteria</taxon>
        <taxon>Pseudomonadati</taxon>
        <taxon>Pseudomonadota</taxon>
        <taxon>Gammaproteobacteria</taxon>
        <taxon>Cellvibrionales</taxon>
        <taxon>Spongiibacteraceae</taxon>
        <taxon>BD1-7 clade</taxon>
    </lineage>
</organism>
<evidence type="ECO:0000313" key="2">
    <source>
        <dbReference type="EMBL" id="CAA0121952.1"/>
    </source>
</evidence>
<feature type="chain" id="PRO_5024848544" evidence="1">
    <location>
        <begin position="20"/>
        <end position="92"/>
    </location>
</feature>
<sequence length="92" mass="10220">MKKISTLLLLTLVAANAAAQDVLIIESTVTGSQEEPKVLSIVPWQEPEDPSYIGEDVEGVGDSLDVFQTLDRDSFNRERLYILSARKTLQNK</sequence>
<evidence type="ECO:0000313" key="3">
    <source>
        <dbReference type="Proteomes" id="UP000441399"/>
    </source>
</evidence>
<dbReference type="OrthoDB" id="5397661at2"/>
<reference evidence="2 3" key="1">
    <citation type="submission" date="2019-11" db="EMBL/GenBank/DDBJ databases">
        <authorList>
            <person name="Holert J."/>
        </authorList>
    </citation>
    <scope>NUCLEOTIDE SEQUENCE [LARGE SCALE GENOMIC DNA]</scope>
    <source>
        <strain evidence="2">SB11_3</strain>
    </source>
</reference>
<proteinExistence type="predicted"/>
<dbReference type="EMBL" id="CACSIO010000045">
    <property type="protein sequence ID" value="CAA0121952.1"/>
    <property type="molecule type" value="Genomic_DNA"/>
</dbReference>
<protein>
    <submittedName>
        <fullName evidence="2">Uncharacterized protein</fullName>
    </submittedName>
</protein>
<dbReference type="AlphaFoldDB" id="A0A5S9QRF6"/>
<dbReference type="Proteomes" id="UP000441399">
    <property type="component" value="Unassembled WGS sequence"/>
</dbReference>
<keyword evidence="3" id="KW-1185">Reference proteome</keyword>
<keyword evidence="1" id="KW-0732">Signal</keyword>
<accession>A0A5S9QRF6</accession>
<evidence type="ECO:0000256" key="1">
    <source>
        <dbReference type="SAM" id="SignalP"/>
    </source>
</evidence>
<feature type="signal peptide" evidence="1">
    <location>
        <begin position="1"/>
        <end position="19"/>
    </location>
</feature>